<dbReference type="InterPro" id="IPR021317">
    <property type="entry name" value="DUF2917"/>
</dbReference>
<proteinExistence type="predicted"/>
<reference evidence="1 2" key="1">
    <citation type="submission" date="2017-04" db="EMBL/GenBank/DDBJ databases">
        <authorList>
            <person name="Afonso C.L."/>
            <person name="Miller P.J."/>
            <person name="Scott M.A."/>
            <person name="Spackman E."/>
            <person name="Goraichik I."/>
            <person name="Dimitrov K.M."/>
            <person name="Suarez D.L."/>
            <person name="Swayne D.E."/>
        </authorList>
    </citation>
    <scope>NUCLEOTIDE SEQUENCE [LARGE SCALE GENOMIC DNA]</scope>
    <source>
        <strain evidence="1 2">DSM 23236</strain>
    </source>
</reference>
<organism evidence="1 2">
    <name type="scientific">Andreprevotia lacus DSM 23236</name>
    <dbReference type="NCBI Taxonomy" id="1121001"/>
    <lineage>
        <taxon>Bacteria</taxon>
        <taxon>Pseudomonadati</taxon>
        <taxon>Pseudomonadota</taxon>
        <taxon>Betaproteobacteria</taxon>
        <taxon>Neisseriales</taxon>
        <taxon>Chitinibacteraceae</taxon>
        <taxon>Andreprevotia</taxon>
    </lineage>
</organism>
<dbReference type="RefSeq" id="WP_176216853.1">
    <property type="nucleotide sequence ID" value="NZ_FWXD01000008.1"/>
</dbReference>
<dbReference type="Pfam" id="PF11142">
    <property type="entry name" value="DUF2917"/>
    <property type="match status" value="1"/>
</dbReference>
<protein>
    <recommendedName>
        <fullName evidence="3">DUF2917 domain-containing protein</fullName>
    </recommendedName>
</protein>
<gene>
    <name evidence="1" type="ORF">SAMN02745857_01708</name>
</gene>
<dbReference type="AlphaFoldDB" id="A0A1W1XJA2"/>
<sequence length="101" mass="11183">MPLLAPDELLSLDNIRGCWIHCERGLIWMTADGKDIVLRSGESCQITTSQRVVVQAVSIARFSVLEQPVIRPVAQPAKAARRVRSCPRPFLLSVRLETTSG</sequence>
<keyword evidence="2" id="KW-1185">Reference proteome</keyword>
<dbReference type="EMBL" id="FWXD01000008">
    <property type="protein sequence ID" value="SMC23844.1"/>
    <property type="molecule type" value="Genomic_DNA"/>
</dbReference>
<evidence type="ECO:0008006" key="3">
    <source>
        <dbReference type="Google" id="ProtNLM"/>
    </source>
</evidence>
<evidence type="ECO:0000313" key="1">
    <source>
        <dbReference type="EMBL" id="SMC23844.1"/>
    </source>
</evidence>
<evidence type="ECO:0000313" key="2">
    <source>
        <dbReference type="Proteomes" id="UP000192761"/>
    </source>
</evidence>
<accession>A0A1W1XJA2</accession>
<dbReference type="STRING" id="1121001.SAMN02745857_01708"/>
<dbReference type="Proteomes" id="UP000192761">
    <property type="component" value="Unassembled WGS sequence"/>
</dbReference>
<name>A0A1W1XJA2_9NEIS</name>